<keyword evidence="2" id="KW-0805">Transcription regulation</keyword>
<sequence length="204" mass="22194">MTILHSPVACRAARAEDRRRHLIDVARKLFTEHGFHATGVAQIAAASGIRVGQIYRDFSAKEDIVAAIVAVDLADFLDEAGLRAAVATRDADAIRDWIGRFVRFDDPIEECRLMTEIAAEAARNDRIAAIQRDTDVKINALLATALEALAPGADRAAEREGIVSLILVLGMGLMYRRLVDPAGEAAVTRRIEALLDRELGELLG</sequence>
<evidence type="ECO:0000256" key="5">
    <source>
        <dbReference type="PROSITE-ProRule" id="PRU00335"/>
    </source>
</evidence>
<dbReference type="InterPro" id="IPR036271">
    <property type="entry name" value="Tet_transcr_reg_TetR-rel_C_sf"/>
</dbReference>
<dbReference type="Gene3D" id="1.10.357.10">
    <property type="entry name" value="Tetracycline Repressor, domain 2"/>
    <property type="match status" value="1"/>
</dbReference>
<evidence type="ECO:0000313" key="7">
    <source>
        <dbReference type="EMBL" id="SFP83785.1"/>
    </source>
</evidence>
<proteinExistence type="predicted"/>
<dbReference type="InterPro" id="IPR050109">
    <property type="entry name" value="HTH-type_TetR-like_transc_reg"/>
</dbReference>
<dbReference type="PRINTS" id="PR00455">
    <property type="entry name" value="HTHTETR"/>
</dbReference>
<dbReference type="GO" id="GO:0000976">
    <property type="term" value="F:transcription cis-regulatory region binding"/>
    <property type="evidence" value="ECO:0007669"/>
    <property type="project" value="TreeGrafter"/>
</dbReference>
<dbReference type="EMBL" id="FOXP01000008">
    <property type="protein sequence ID" value="SFP83785.1"/>
    <property type="molecule type" value="Genomic_DNA"/>
</dbReference>
<dbReference type="PANTHER" id="PTHR30055">
    <property type="entry name" value="HTH-TYPE TRANSCRIPTIONAL REGULATOR RUTR"/>
    <property type="match status" value="1"/>
</dbReference>
<protein>
    <submittedName>
        <fullName evidence="7">Transcriptional regulator, TetR family</fullName>
    </submittedName>
</protein>
<dbReference type="PROSITE" id="PS50977">
    <property type="entry name" value="HTH_TETR_2"/>
    <property type="match status" value="1"/>
</dbReference>
<dbReference type="InterPro" id="IPR039538">
    <property type="entry name" value="BetI_C"/>
</dbReference>
<evidence type="ECO:0000256" key="3">
    <source>
        <dbReference type="ARBA" id="ARBA00023125"/>
    </source>
</evidence>
<dbReference type="Pfam" id="PF00440">
    <property type="entry name" value="TetR_N"/>
    <property type="match status" value="1"/>
</dbReference>
<evidence type="ECO:0000256" key="2">
    <source>
        <dbReference type="ARBA" id="ARBA00023015"/>
    </source>
</evidence>
<dbReference type="SUPFAM" id="SSF46689">
    <property type="entry name" value="Homeodomain-like"/>
    <property type="match status" value="1"/>
</dbReference>
<dbReference type="RefSeq" id="WP_093333744.1">
    <property type="nucleotide sequence ID" value="NZ_FOXP01000008.1"/>
</dbReference>
<dbReference type="OrthoDB" id="9808189at2"/>
<dbReference type="SUPFAM" id="SSF48498">
    <property type="entry name" value="Tetracyclin repressor-like, C-terminal domain"/>
    <property type="match status" value="1"/>
</dbReference>
<keyword evidence="3 5" id="KW-0238">DNA-binding</keyword>
<dbReference type="Pfam" id="PF13977">
    <property type="entry name" value="TetR_C_6"/>
    <property type="match status" value="1"/>
</dbReference>
<keyword evidence="8" id="KW-1185">Reference proteome</keyword>
<gene>
    <name evidence="7" type="ORF">SAMN04488241_108121</name>
</gene>
<dbReference type="GO" id="GO:0003700">
    <property type="term" value="F:DNA-binding transcription factor activity"/>
    <property type="evidence" value="ECO:0007669"/>
    <property type="project" value="TreeGrafter"/>
</dbReference>
<evidence type="ECO:0000256" key="1">
    <source>
        <dbReference type="ARBA" id="ARBA00022491"/>
    </source>
</evidence>
<dbReference type="Proteomes" id="UP000199586">
    <property type="component" value="Unassembled WGS sequence"/>
</dbReference>
<evidence type="ECO:0000259" key="6">
    <source>
        <dbReference type="PROSITE" id="PS50977"/>
    </source>
</evidence>
<dbReference type="InterPro" id="IPR001647">
    <property type="entry name" value="HTH_TetR"/>
</dbReference>
<evidence type="ECO:0000256" key="4">
    <source>
        <dbReference type="ARBA" id="ARBA00023163"/>
    </source>
</evidence>
<organism evidence="7 8">
    <name type="scientific">Sphingomonas rubra</name>
    <dbReference type="NCBI Taxonomy" id="634430"/>
    <lineage>
        <taxon>Bacteria</taxon>
        <taxon>Pseudomonadati</taxon>
        <taxon>Pseudomonadota</taxon>
        <taxon>Alphaproteobacteria</taxon>
        <taxon>Sphingomonadales</taxon>
        <taxon>Sphingomonadaceae</taxon>
        <taxon>Sphingomonas</taxon>
    </lineage>
</organism>
<reference evidence="7 8" key="1">
    <citation type="submission" date="2016-10" db="EMBL/GenBank/DDBJ databases">
        <authorList>
            <person name="de Groot N.N."/>
        </authorList>
    </citation>
    <scope>NUCLEOTIDE SEQUENCE [LARGE SCALE GENOMIC DNA]</scope>
    <source>
        <strain evidence="7 8">CGMCC 1.9113</strain>
    </source>
</reference>
<dbReference type="AlphaFoldDB" id="A0A1I5TL68"/>
<feature type="DNA-binding region" description="H-T-H motif" evidence="5">
    <location>
        <begin position="39"/>
        <end position="58"/>
    </location>
</feature>
<dbReference type="PANTHER" id="PTHR30055:SF234">
    <property type="entry name" value="HTH-TYPE TRANSCRIPTIONAL REGULATOR BETI"/>
    <property type="match status" value="1"/>
</dbReference>
<dbReference type="InterPro" id="IPR009057">
    <property type="entry name" value="Homeodomain-like_sf"/>
</dbReference>
<accession>A0A1I5TL68</accession>
<dbReference type="STRING" id="634430.SAMN04488241_108121"/>
<keyword evidence="4" id="KW-0804">Transcription</keyword>
<evidence type="ECO:0000313" key="8">
    <source>
        <dbReference type="Proteomes" id="UP000199586"/>
    </source>
</evidence>
<feature type="domain" description="HTH tetR-type" evidence="6">
    <location>
        <begin position="16"/>
        <end position="76"/>
    </location>
</feature>
<keyword evidence="1" id="KW-0678">Repressor</keyword>
<name>A0A1I5TL68_9SPHN</name>